<dbReference type="InterPro" id="IPR003141">
    <property type="entry name" value="Pol/His_phosphatase_N"/>
</dbReference>
<dbReference type="Gene3D" id="3.20.20.140">
    <property type="entry name" value="Metal-dependent hydrolases"/>
    <property type="match status" value="1"/>
</dbReference>
<dbReference type="SMART" id="SM00481">
    <property type="entry name" value="POLIIIAc"/>
    <property type="match status" value="1"/>
</dbReference>
<dbReference type="KEGG" id="ttu:TERTU_0749"/>
<dbReference type="CDD" id="cd07437">
    <property type="entry name" value="PHP_HisPPase_Ycdx_like"/>
    <property type="match status" value="1"/>
</dbReference>
<dbReference type="GO" id="GO:0071978">
    <property type="term" value="P:bacterial-type flagellum-dependent swarming motility"/>
    <property type="evidence" value="ECO:0007669"/>
    <property type="project" value="TreeGrafter"/>
</dbReference>
<dbReference type="PANTHER" id="PTHR36928">
    <property type="entry name" value="PHOSPHATASE YCDX-RELATED"/>
    <property type="match status" value="1"/>
</dbReference>
<dbReference type="RefSeq" id="WP_015820368.1">
    <property type="nucleotide sequence ID" value="NC_012997.1"/>
</dbReference>
<dbReference type="GO" id="GO:0042578">
    <property type="term" value="F:phosphoric ester hydrolase activity"/>
    <property type="evidence" value="ECO:0007669"/>
    <property type="project" value="TreeGrafter"/>
</dbReference>
<keyword evidence="3" id="KW-1185">Reference proteome</keyword>
<dbReference type="InterPro" id="IPR050243">
    <property type="entry name" value="PHP_phosphatase"/>
</dbReference>
<dbReference type="Proteomes" id="UP000009080">
    <property type="component" value="Chromosome"/>
</dbReference>
<reference evidence="2 3" key="1">
    <citation type="journal article" date="2009" name="PLoS ONE">
        <title>The complete genome of Teredinibacter turnerae T7901: an intracellular endosymbiont of marine wood-boring bivalves (shipworms).</title>
        <authorList>
            <person name="Yang J.C."/>
            <person name="Madupu R."/>
            <person name="Durkin A.S."/>
            <person name="Ekborg N.A."/>
            <person name="Pedamallu C.S."/>
            <person name="Hostetler J.B."/>
            <person name="Radune D."/>
            <person name="Toms B.S."/>
            <person name="Henrissat B."/>
            <person name="Coutinho P.M."/>
            <person name="Schwarz S."/>
            <person name="Field L."/>
            <person name="Trindade-Silva A.E."/>
            <person name="Soares C.A.G."/>
            <person name="Elshahawi S."/>
            <person name="Hanora A."/>
            <person name="Schmidt E.W."/>
            <person name="Haygood M.G."/>
            <person name="Posfai J."/>
            <person name="Benner J."/>
            <person name="Madinger C."/>
            <person name="Nove J."/>
            <person name="Anton B."/>
            <person name="Chaudhary K."/>
            <person name="Foster J."/>
            <person name="Holman A."/>
            <person name="Kumar S."/>
            <person name="Lessard P.A."/>
            <person name="Luyten Y.A."/>
            <person name="Slatko B."/>
            <person name="Wood N."/>
            <person name="Wu B."/>
            <person name="Teplitski M."/>
            <person name="Mougous J.D."/>
            <person name="Ward N."/>
            <person name="Eisen J.A."/>
            <person name="Badger J.H."/>
            <person name="Distel D.L."/>
        </authorList>
    </citation>
    <scope>NUCLEOTIDE SEQUENCE [LARGE SCALE GENOMIC DNA]</scope>
    <source>
        <strain evidence="3">ATCC 39867 / T7901</strain>
    </source>
</reference>
<name>C5BPE1_TERTT</name>
<dbReference type="GO" id="GO:0008270">
    <property type="term" value="F:zinc ion binding"/>
    <property type="evidence" value="ECO:0007669"/>
    <property type="project" value="TreeGrafter"/>
</dbReference>
<evidence type="ECO:0000313" key="3">
    <source>
        <dbReference type="Proteomes" id="UP000009080"/>
    </source>
</evidence>
<dbReference type="GO" id="GO:0005829">
    <property type="term" value="C:cytosol"/>
    <property type="evidence" value="ECO:0007669"/>
    <property type="project" value="TreeGrafter"/>
</dbReference>
<dbReference type="PANTHER" id="PTHR36928:SF1">
    <property type="entry name" value="PHOSPHATASE YCDX-RELATED"/>
    <property type="match status" value="1"/>
</dbReference>
<feature type="domain" description="Polymerase/histidinol phosphatase N-terminal" evidence="1">
    <location>
        <begin position="5"/>
        <end position="79"/>
    </location>
</feature>
<dbReference type="HOGENOM" id="CLU_061999_0_1_6"/>
<proteinExistence type="predicted"/>
<organism evidence="2 3">
    <name type="scientific">Teredinibacter turnerae (strain ATCC 39867 / T7901)</name>
    <dbReference type="NCBI Taxonomy" id="377629"/>
    <lineage>
        <taxon>Bacteria</taxon>
        <taxon>Pseudomonadati</taxon>
        <taxon>Pseudomonadota</taxon>
        <taxon>Gammaproteobacteria</taxon>
        <taxon>Cellvibrionales</taxon>
        <taxon>Cellvibrionaceae</taxon>
        <taxon>Teredinibacter</taxon>
    </lineage>
</organism>
<evidence type="ECO:0000313" key="2">
    <source>
        <dbReference type="EMBL" id="ACR14252.1"/>
    </source>
</evidence>
<keyword evidence="2" id="KW-0378">Hydrolase</keyword>
<dbReference type="STRING" id="377629.TERTU_0749"/>
<dbReference type="InterPro" id="IPR004013">
    <property type="entry name" value="PHP_dom"/>
</dbReference>
<dbReference type="eggNOG" id="COG1387">
    <property type="taxonomic scope" value="Bacteria"/>
</dbReference>
<dbReference type="EMBL" id="CP001614">
    <property type="protein sequence ID" value="ACR14252.1"/>
    <property type="molecule type" value="Genomic_DNA"/>
</dbReference>
<evidence type="ECO:0000259" key="1">
    <source>
        <dbReference type="SMART" id="SM00481"/>
    </source>
</evidence>
<accession>C5BPE1</accession>
<sequence>MKTVVDTHAHTIASTHAYSTVHDYVTAAKQRGLDMFTITDHAPAMPDSPHFWHFGNMKIFPRIESGIAILRGIEANILPDGEFTIGGISQLQTLDIPPGLVPFLDLAVASFHEPVFAPADEKTHTDAMIKAIRSGLCQIVGHPGNPNYPINQEEVIRAARDNNVLLEINNSSFTHSRSGSEKHCMRLLELVDTLDWKVVFASDAHIAYDLGDHSSCIEKARQVGFPEERVVSVSAKRFVDFLGSHGKPVAKELEDWTQSLPEAA</sequence>
<dbReference type="InterPro" id="IPR016195">
    <property type="entry name" value="Pol/histidinol_Pase-like"/>
</dbReference>
<protein>
    <submittedName>
        <fullName evidence="2">Hydrolase</fullName>
    </submittedName>
</protein>
<dbReference type="NCBIfam" id="NF006702">
    <property type="entry name" value="PRK09248.1"/>
    <property type="match status" value="1"/>
</dbReference>
<gene>
    <name evidence="2" type="ordered locus">TERTU_0749</name>
</gene>
<dbReference type="SUPFAM" id="SSF89550">
    <property type="entry name" value="PHP domain-like"/>
    <property type="match status" value="1"/>
</dbReference>
<dbReference type="OrthoDB" id="9808747at2"/>
<dbReference type="AlphaFoldDB" id="C5BPE1"/>
<dbReference type="Pfam" id="PF02811">
    <property type="entry name" value="PHP"/>
    <property type="match status" value="1"/>
</dbReference>